<dbReference type="KEGG" id="hgn:E6W36_13095"/>
<keyword evidence="7" id="KW-1185">Reference proteome</keyword>
<evidence type="ECO:0000256" key="2">
    <source>
        <dbReference type="ARBA" id="ARBA00022692"/>
    </source>
</evidence>
<reference evidence="7" key="1">
    <citation type="submission" date="2019-04" db="EMBL/GenBank/DDBJ databases">
        <title>Complete genome sequence of Sphingomonas sp. W1-2-3.</title>
        <authorList>
            <person name="Im W.T."/>
        </authorList>
    </citation>
    <scope>NUCLEOTIDE SEQUENCE [LARGE SCALE GENOMIC DNA]</scope>
    <source>
        <strain evidence="7">W1-2-3</strain>
    </source>
</reference>
<dbReference type="Pfam" id="PF01694">
    <property type="entry name" value="Rhomboid"/>
    <property type="match status" value="1"/>
</dbReference>
<dbReference type="AlphaFoldDB" id="A0A4D7C317"/>
<evidence type="ECO:0000259" key="5">
    <source>
        <dbReference type="Pfam" id="PF01694"/>
    </source>
</evidence>
<dbReference type="Proteomes" id="UP000298714">
    <property type="component" value="Chromosome"/>
</dbReference>
<evidence type="ECO:0000313" key="6">
    <source>
        <dbReference type="EMBL" id="QCI80104.1"/>
    </source>
</evidence>
<keyword evidence="6" id="KW-0378">Hydrolase</keyword>
<gene>
    <name evidence="6" type="ORF">E6W36_13095</name>
</gene>
<dbReference type="InterPro" id="IPR022764">
    <property type="entry name" value="Peptidase_S54_rhomboid_dom"/>
</dbReference>
<dbReference type="GO" id="GO:0004252">
    <property type="term" value="F:serine-type endopeptidase activity"/>
    <property type="evidence" value="ECO:0007669"/>
    <property type="project" value="InterPro"/>
</dbReference>
<dbReference type="GO" id="GO:0006508">
    <property type="term" value="P:proteolysis"/>
    <property type="evidence" value="ECO:0007669"/>
    <property type="project" value="UniProtKB-KW"/>
</dbReference>
<evidence type="ECO:0000256" key="4">
    <source>
        <dbReference type="ARBA" id="ARBA00023136"/>
    </source>
</evidence>
<feature type="domain" description="Peptidase S54 rhomboid" evidence="5">
    <location>
        <begin position="111"/>
        <end position="156"/>
    </location>
</feature>
<dbReference type="SUPFAM" id="SSF144091">
    <property type="entry name" value="Rhomboid-like"/>
    <property type="match status" value="1"/>
</dbReference>
<evidence type="ECO:0000313" key="7">
    <source>
        <dbReference type="Proteomes" id="UP000298714"/>
    </source>
</evidence>
<keyword evidence="2" id="KW-0812">Transmembrane</keyword>
<dbReference type="InterPro" id="IPR035952">
    <property type="entry name" value="Rhomboid-like_sf"/>
</dbReference>
<evidence type="ECO:0000256" key="3">
    <source>
        <dbReference type="ARBA" id="ARBA00022989"/>
    </source>
</evidence>
<evidence type="ECO:0000256" key="1">
    <source>
        <dbReference type="ARBA" id="ARBA00004141"/>
    </source>
</evidence>
<organism evidence="6 7">
    <name type="scientific">Hankyongella ginsenosidimutans</name>
    <dbReference type="NCBI Taxonomy" id="1763828"/>
    <lineage>
        <taxon>Bacteria</taxon>
        <taxon>Pseudomonadati</taxon>
        <taxon>Pseudomonadota</taxon>
        <taxon>Alphaproteobacteria</taxon>
        <taxon>Sphingomonadales</taxon>
        <taxon>Sphingomonadaceae</taxon>
        <taxon>Hankyongella</taxon>
    </lineage>
</organism>
<comment type="subcellular location">
    <subcellularLocation>
        <location evidence="1">Membrane</location>
        <topology evidence="1">Multi-pass membrane protein</topology>
    </subcellularLocation>
</comment>
<protein>
    <submittedName>
        <fullName evidence="6">Rhomboid family intramembrane serine protease</fullName>
    </submittedName>
</protein>
<dbReference type="EMBL" id="CP039704">
    <property type="protein sequence ID" value="QCI80104.1"/>
    <property type="molecule type" value="Genomic_DNA"/>
</dbReference>
<keyword evidence="3" id="KW-1133">Transmembrane helix</keyword>
<name>A0A4D7C317_9SPHN</name>
<dbReference type="GO" id="GO:0016020">
    <property type="term" value="C:membrane"/>
    <property type="evidence" value="ECO:0007669"/>
    <property type="project" value="UniProtKB-SubCell"/>
</dbReference>
<accession>A0A4D7C317</accession>
<keyword evidence="4" id="KW-0472">Membrane</keyword>
<keyword evidence="6" id="KW-0645">Protease</keyword>
<sequence length="197" mass="21537">MAIHGNTGVPGLLRRYASRNDDSASTDQAHDFSTHGHLTFARLGLARRDDELQAAPARSHASHPGPGDLLPAGFAAQWLGGPEFDFAASQRGGLIPALLLGVQANEALHNWRVATLLTALFLHASWLHLGANMLMLLVVGRPVEWVLVAVDAGAVYPVRHRWRVAAGLCRSDVDDPGHRRKWCHRRPVRWLCHAVLA</sequence>
<dbReference type="Gene3D" id="1.20.1540.10">
    <property type="entry name" value="Rhomboid-like"/>
    <property type="match status" value="1"/>
</dbReference>
<proteinExistence type="predicted"/>